<protein>
    <submittedName>
        <fullName evidence="2">PDZ domain-containing protein</fullName>
    </submittedName>
</protein>
<reference evidence="2" key="1">
    <citation type="submission" date="2016-11" db="UniProtKB">
        <authorList>
            <consortium name="WormBaseParasite"/>
        </authorList>
    </citation>
    <scope>IDENTIFICATION</scope>
    <source>
        <strain evidence="2">KR3021</strain>
    </source>
</reference>
<dbReference type="WBParaSite" id="RSKR_0000766200.1">
    <property type="protein sequence ID" value="RSKR_0000766200.1"/>
    <property type="gene ID" value="RSKR_0000766200"/>
</dbReference>
<evidence type="ECO:0000313" key="1">
    <source>
        <dbReference type="Proteomes" id="UP000095286"/>
    </source>
</evidence>
<accession>A0AC35U4K9</accession>
<sequence length="257" mass="28722">MVTVRMNRADIKTPWGFRVSIPGLITGVEDGSLAERAGIQNGDVIEEIQGERVKDIERIKNLVNIPVNEIELVLYRNMMSTRLWRPTITDNSNYVESNAKQTIIPNPKVLVNLEHRSMNQDPLINGFNCSAKPFSATAQSKPLSGGVDASNYQMSKSLHNTFNTDKAEQYYHESGGLFGSDPNAKYGFGHKKEQPAYLNSETLKMIQEDDQNKETLKSVVFARDKSATPNRTSIPTQSRGPLNPNLPICFHCGRNIL</sequence>
<name>A0AC35U4K9_9BILA</name>
<proteinExistence type="predicted"/>
<evidence type="ECO:0000313" key="2">
    <source>
        <dbReference type="WBParaSite" id="RSKR_0000766200.1"/>
    </source>
</evidence>
<dbReference type="Proteomes" id="UP000095286">
    <property type="component" value="Unplaced"/>
</dbReference>
<organism evidence="1 2">
    <name type="scientific">Rhabditophanes sp. KR3021</name>
    <dbReference type="NCBI Taxonomy" id="114890"/>
    <lineage>
        <taxon>Eukaryota</taxon>
        <taxon>Metazoa</taxon>
        <taxon>Ecdysozoa</taxon>
        <taxon>Nematoda</taxon>
        <taxon>Chromadorea</taxon>
        <taxon>Rhabditida</taxon>
        <taxon>Tylenchina</taxon>
        <taxon>Panagrolaimomorpha</taxon>
        <taxon>Strongyloidoidea</taxon>
        <taxon>Alloionematidae</taxon>
        <taxon>Rhabditophanes</taxon>
    </lineage>
</organism>